<accession>A0A8J8T7V2</accession>
<evidence type="ECO:0008006" key="4">
    <source>
        <dbReference type="Google" id="ProtNLM"/>
    </source>
</evidence>
<reference evidence="2" key="1">
    <citation type="submission" date="2019-06" db="EMBL/GenBank/DDBJ databases">
        <authorList>
            <person name="Zheng W."/>
        </authorList>
    </citation>
    <scope>NUCLEOTIDE SEQUENCE</scope>
    <source>
        <strain evidence="2">QDHG01</strain>
    </source>
</reference>
<comment type="caution">
    <text evidence="2">The sequence shown here is derived from an EMBL/GenBank/DDBJ whole genome shotgun (WGS) entry which is preliminary data.</text>
</comment>
<evidence type="ECO:0000256" key="1">
    <source>
        <dbReference type="SAM" id="Phobius"/>
    </source>
</evidence>
<dbReference type="AlphaFoldDB" id="A0A8J8T7V2"/>
<dbReference type="Proteomes" id="UP000785679">
    <property type="component" value="Unassembled WGS sequence"/>
</dbReference>
<name>A0A8J8T7V2_HALGN</name>
<organism evidence="2 3">
    <name type="scientific">Halteria grandinella</name>
    <dbReference type="NCBI Taxonomy" id="5974"/>
    <lineage>
        <taxon>Eukaryota</taxon>
        <taxon>Sar</taxon>
        <taxon>Alveolata</taxon>
        <taxon>Ciliophora</taxon>
        <taxon>Intramacronucleata</taxon>
        <taxon>Spirotrichea</taxon>
        <taxon>Stichotrichia</taxon>
        <taxon>Sporadotrichida</taxon>
        <taxon>Halteriidae</taxon>
        <taxon>Halteria</taxon>
    </lineage>
</organism>
<sequence>MFESVLIEEKIATIQHKFIRTFLVLFMAPFLTMVGIFLLFEVLCLVYFTRRIFSTINDLFEKIEMLSRQHSKSLKKKINKAKGFNPKSTESLKTQEGLEQSGIFGDALNASHTSIREGANAAARLDVLQDYQGNESCMEVTKLYRAANKLIKTLSLAKTSMQQGNDNIALLNYNEVAKLFQERSNIQQTKTKVPQRSQPYKEYMNPNDTTAQLTQEDEENGVKLTFKDLGLSNNLAICYNNIACIHAKQRNEQKQNLYFQEAIKIEELIIQNNQLEKKCASIQDNLRIACKYFNYGYSLSRQFLFHVKMTAVGNLGKNKFPIKLLQVIISSWTNQALSPSAFLRKAIYTSTLSNQAYLKGIRLQTRLQMEFSSNTKEKDHSAILASILGY</sequence>
<keyword evidence="1" id="KW-1133">Transmembrane helix</keyword>
<protein>
    <recommendedName>
        <fullName evidence="4">Tetratricopeptide repeat protein</fullName>
    </recommendedName>
</protein>
<keyword evidence="1" id="KW-0812">Transmembrane</keyword>
<evidence type="ECO:0000313" key="2">
    <source>
        <dbReference type="EMBL" id="TNV85727.1"/>
    </source>
</evidence>
<evidence type="ECO:0000313" key="3">
    <source>
        <dbReference type="Proteomes" id="UP000785679"/>
    </source>
</evidence>
<proteinExistence type="predicted"/>
<keyword evidence="1" id="KW-0472">Membrane</keyword>
<feature type="transmembrane region" description="Helical" evidence="1">
    <location>
        <begin position="21"/>
        <end position="48"/>
    </location>
</feature>
<keyword evidence="3" id="KW-1185">Reference proteome</keyword>
<dbReference type="EMBL" id="RRYP01001595">
    <property type="protein sequence ID" value="TNV85727.1"/>
    <property type="molecule type" value="Genomic_DNA"/>
</dbReference>
<gene>
    <name evidence="2" type="ORF">FGO68_gene754</name>
</gene>